<dbReference type="AlphaFoldDB" id="A0A9X2FLL4"/>
<accession>A0A9X2FLL4</accession>
<dbReference type="RefSeq" id="WP_253360466.1">
    <property type="nucleotide sequence ID" value="NZ_JAIULA010000010.1"/>
</dbReference>
<dbReference type="Proteomes" id="UP001139006">
    <property type="component" value="Unassembled WGS sequence"/>
</dbReference>
<protein>
    <recommendedName>
        <fullName evidence="3">Phage protein</fullName>
    </recommendedName>
</protein>
<sequence>MSRSFIRKPSLKKSLAAKYKAPYKRRLKKALIPGYGKKGTGWLHPRKKLYNTVYNKTSLDLLKLLGLRK</sequence>
<comment type="caution">
    <text evidence="1">The sequence shown here is derived from an EMBL/GenBank/DDBJ whole genome shotgun (WGS) entry which is preliminary data.</text>
</comment>
<reference evidence="1 2" key="1">
    <citation type="journal article" date="2023" name="Int. J. Syst. Evol. Microbiol.">
        <title>Ligilactobacillus ubinensis sp. nov., a novel species isolated from the wild ferment of a durian fruit (Durio zibethinus).</title>
        <authorList>
            <person name="Heng Y.C."/>
            <person name="Menon N."/>
            <person name="Chen B."/>
            <person name="Loo B.Z.L."/>
            <person name="Wong G.W.J."/>
            <person name="Lim A.C.H."/>
            <person name="Silvaraju S."/>
            <person name="Kittelmann S."/>
        </authorList>
    </citation>
    <scope>NUCLEOTIDE SEQUENCE [LARGE SCALE GENOMIC DNA]</scope>
    <source>
        <strain evidence="1 2">WILCCON 0076</strain>
    </source>
</reference>
<organism evidence="1 2">
    <name type="scientific">Ligilactobacillus ubinensis</name>
    <dbReference type="NCBI Taxonomy" id="2876789"/>
    <lineage>
        <taxon>Bacteria</taxon>
        <taxon>Bacillati</taxon>
        <taxon>Bacillota</taxon>
        <taxon>Bacilli</taxon>
        <taxon>Lactobacillales</taxon>
        <taxon>Lactobacillaceae</taxon>
        <taxon>Ligilactobacillus</taxon>
    </lineage>
</organism>
<evidence type="ECO:0000313" key="2">
    <source>
        <dbReference type="Proteomes" id="UP001139006"/>
    </source>
</evidence>
<dbReference type="EMBL" id="JAIULA010000010">
    <property type="protein sequence ID" value="MCP0886971.1"/>
    <property type="molecule type" value="Genomic_DNA"/>
</dbReference>
<name>A0A9X2FLL4_9LACO</name>
<keyword evidence="2" id="KW-1185">Reference proteome</keyword>
<gene>
    <name evidence="1" type="ORF">LB941_06440</name>
</gene>
<proteinExistence type="predicted"/>
<evidence type="ECO:0008006" key="3">
    <source>
        <dbReference type="Google" id="ProtNLM"/>
    </source>
</evidence>
<evidence type="ECO:0000313" key="1">
    <source>
        <dbReference type="EMBL" id="MCP0886971.1"/>
    </source>
</evidence>